<organism evidence="2">
    <name type="scientific">Pararge aegeria</name>
    <name type="common">speckled wood butterfly</name>
    <dbReference type="NCBI Taxonomy" id="116150"/>
    <lineage>
        <taxon>Eukaryota</taxon>
        <taxon>Metazoa</taxon>
        <taxon>Ecdysozoa</taxon>
        <taxon>Arthropoda</taxon>
        <taxon>Hexapoda</taxon>
        <taxon>Insecta</taxon>
        <taxon>Pterygota</taxon>
        <taxon>Neoptera</taxon>
        <taxon>Endopterygota</taxon>
        <taxon>Lepidoptera</taxon>
        <taxon>Glossata</taxon>
        <taxon>Ditrysia</taxon>
        <taxon>Papilionoidea</taxon>
        <taxon>Nymphalidae</taxon>
        <taxon>Satyrinae</taxon>
        <taxon>Satyrini</taxon>
        <taxon>Parargina</taxon>
        <taxon>Pararge</taxon>
    </lineage>
</organism>
<name>S4PAT3_9NEOP</name>
<proteinExistence type="predicted"/>
<feature type="transmembrane region" description="Helical" evidence="1">
    <location>
        <begin position="24"/>
        <end position="46"/>
    </location>
</feature>
<feature type="transmembrane region" description="Helical" evidence="1">
    <location>
        <begin position="52"/>
        <end position="70"/>
    </location>
</feature>
<dbReference type="AlphaFoldDB" id="S4PAT3"/>
<reference evidence="2" key="1">
    <citation type="journal article" date="2013" name="BMC Genomics">
        <title>Unscrambling butterfly oogenesis.</title>
        <authorList>
            <person name="Carter J.M."/>
            <person name="Baker S.C."/>
            <person name="Pink R."/>
            <person name="Carter D.R."/>
            <person name="Collins A."/>
            <person name="Tomlin J."/>
            <person name="Gibbs M."/>
            <person name="Breuker C.J."/>
        </authorList>
    </citation>
    <scope>NUCLEOTIDE SEQUENCE</scope>
    <source>
        <tissue evidence="2">Ovary</tissue>
    </source>
</reference>
<evidence type="ECO:0000313" key="2">
    <source>
        <dbReference type="EMBL" id="JAA87689.1"/>
    </source>
</evidence>
<evidence type="ECO:0000256" key="1">
    <source>
        <dbReference type="SAM" id="Phobius"/>
    </source>
</evidence>
<keyword evidence="1" id="KW-1133">Transmembrane helix</keyword>
<dbReference type="EMBL" id="GAIX01004871">
    <property type="protein sequence ID" value="JAA87689.1"/>
    <property type="molecule type" value="Transcribed_RNA"/>
</dbReference>
<keyword evidence="1" id="KW-0472">Membrane</keyword>
<sequence>MNGKVILTFVYVQQNNMRREKMSLCVKAIKASFILLLVCIIIRRYIKAHKIGIYNLVICLPSNLLDVVTLKKTIKLQSRIRVHSHTSSFVDQSP</sequence>
<accession>S4PAT3</accession>
<keyword evidence="1" id="KW-0812">Transmembrane</keyword>
<reference evidence="2" key="2">
    <citation type="submission" date="2013-05" db="EMBL/GenBank/DDBJ databases">
        <authorList>
            <person name="Carter J.-M."/>
            <person name="Baker S.C."/>
            <person name="Pink R."/>
            <person name="Carter D.R.F."/>
            <person name="Collins A."/>
            <person name="Tomlin J."/>
            <person name="Gibbs M."/>
            <person name="Breuker C.J."/>
        </authorList>
    </citation>
    <scope>NUCLEOTIDE SEQUENCE</scope>
    <source>
        <tissue evidence="2">Ovary</tissue>
    </source>
</reference>
<protein>
    <submittedName>
        <fullName evidence="2">Uncharacterized protein</fullName>
    </submittedName>
</protein>